<dbReference type="InterPro" id="IPR029016">
    <property type="entry name" value="GAF-like_dom_sf"/>
</dbReference>
<dbReference type="STRING" id="1121476.SAMN02745751_03121"/>
<keyword evidence="5" id="KW-0804">Transcription</keyword>
<evidence type="ECO:0000256" key="3">
    <source>
        <dbReference type="ARBA" id="ARBA00023015"/>
    </source>
</evidence>
<dbReference type="GO" id="GO:0006355">
    <property type="term" value="P:regulation of DNA-templated transcription"/>
    <property type="evidence" value="ECO:0007669"/>
    <property type="project" value="InterPro"/>
</dbReference>
<dbReference type="SUPFAM" id="SSF55785">
    <property type="entry name" value="PYP-like sensor domain (PAS domain)"/>
    <property type="match status" value="1"/>
</dbReference>
<dbReference type="Gene3D" id="1.10.8.60">
    <property type="match status" value="1"/>
</dbReference>
<dbReference type="RefSeq" id="WP_073050497.1">
    <property type="nucleotide sequence ID" value="NZ_FQZL01000030.1"/>
</dbReference>
<dbReference type="FunFam" id="3.40.50.300:FF:000006">
    <property type="entry name" value="DNA-binding transcriptional regulator NtrC"/>
    <property type="match status" value="1"/>
</dbReference>
<dbReference type="GO" id="GO:0005524">
    <property type="term" value="F:ATP binding"/>
    <property type="evidence" value="ECO:0007669"/>
    <property type="project" value="UniProtKB-KW"/>
</dbReference>
<evidence type="ECO:0000256" key="5">
    <source>
        <dbReference type="ARBA" id="ARBA00023163"/>
    </source>
</evidence>
<dbReference type="PRINTS" id="PR01590">
    <property type="entry name" value="HTHFIS"/>
</dbReference>
<evidence type="ECO:0000256" key="4">
    <source>
        <dbReference type="ARBA" id="ARBA00023125"/>
    </source>
</evidence>
<dbReference type="Gene3D" id="3.40.50.300">
    <property type="entry name" value="P-loop containing nucleotide triphosphate hydrolases"/>
    <property type="match status" value="1"/>
</dbReference>
<evidence type="ECO:0000313" key="9">
    <source>
        <dbReference type="Proteomes" id="UP000184052"/>
    </source>
</evidence>
<dbReference type="GO" id="GO:0043565">
    <property type="term" value="F:sequence-specific DNA binding"/>
    <property type="evidence" value="ECO:0007669"/>
    <property type="project" value="InterPro"/>
</dbReference>
<feature type="domain" description="PAS" evidence="7">
    <location>
        <begin position="200"/>
        <end position="242"/>
    </location>
</feature>
<dbReference type="Pfam" id="PF01590">
    <property type="entry name" value="GAF"/>
    <property type="match status" value="1"/>
</dbReference>
<dbReference type="InterPro" id="IPR027417">
    <property type="entry name" value="P-loop_NTPase"/>
</dbReference>
<dbReference type="Gene3D" id="1.10.10.60">
    <property type="entry name" value="Homeodomain-like"/>
    <property type="match status" value="1"/>
</dbReference>
<dbReference type="Pfam" id="PF02954">
    <property type="entry name" value="HTH_8"/>
    <property type="match status" value="1"/>
</dbReference>
<dbReference type="CDD" id="cd00130">
    <property type="entry name" value="PAS"/>
    <property type="match status" value="1"/>
</dbReference>
<dbReference type="OrthoDB" id="5411866at2"/>
<dbReference type="Gene3D" id="3.30.450.40">
    <property type="match status" value="1"/>
</dbReference>
<gene>
    <name evidence="8" type="ORF">SAMN02745751_03121</name>
</gene>
<evidence type="ECO:0000259" key="6">
    <source>
        <dbReference type="PROSITE" id="PS50045"/>
    </source>
</evidence>
<evidence type="ECO:0000256" key="1">
    <source>
        <dbReference type="ARBA" id="ARBA00022741"/>
    </source>
</evidence>
<dbReference type="InterPro" id="IPR009057">
    <property type="entry name" value="Homeodomain-like_sf"/>
</dbReference>
<dbReference type="InterPro" id="IPR025662">
    <property type="entry name" value="Sigma_54_int_dom_ATP-bd_1"/>
</dbReference>
<dbReference type="PROSITE" id="PS50112">
    <property type="entry name" value="PAS"/>
    <property type="match status" value="1"/>
</dbReference>
<dbReference type="InterPro" id="IPR000014">
    <property type="entry name" value="PAS"/>
</dbReference>
<dbReference type="PROSITE" id="PS00676">
    <property type="entry name" value="SIGMA54_INTERACT_2"/>
    <property type="match status" value="1"/>
</dbReference>
<dbReference type="Pfam" id="PF00158">
    <property type="entry name" value="Sigma54_activat"/>
    <property type="match status" value="1"/>
</dbReference>
<dbReference type="InterPro" id="IPR058031">
    <property type="entry name" value="AAA_lid_NorR"/>
</dbReference>
<dbReference type="Proteomes" id="UP000184052">
    <property type="component" value="Unassembled WGS sequence"/>
</dbReference>
<dbReference type="InterPro" id="IPR035965">
    <property type="entry name" value="PAS-like_dom_sf"/>
</dbReference>
<evidence type="ECO:0000259" key="7">
    <source>
        <dbReference type="PROSITE" id="PS50112"/>
    </source>
</evidence>
<sequence length="632" mass="71614">MKYNMEADLSRKFIKESNDRSKAYGIKRNQVTSNKVLNDRELNDLIKENQELVYVANPFIEQLYDFVKKSNFIVILNDVDGCILNIIGNSEMLKKAFNSALVPGAYMGEEYIGTNGMGTCIHEGRPLQVSGDEHYIKIFHQWTCSGAPIRNHNDEIIGCIDLTGDKELVNSHTLGMVAAAANAIESMMRIRHYAENLSMNNKYLEAIMNSFQAAIFSADFEGNPKLINKNTSDMFGYEIEELRKSNVADIILDWERIRNTVKNNGSIFQEDVYVNLKVNKMEVNLSAYPINDKLGKPMEIVFVIKDVKKLRKHATRVMGSKAVYTFDKIVGEDESFVKTIEFAKKIADSKSTVLIMGESGTGKELFAQSIQNYSNRRNEPFVALNCGAIPKNLIESELFGYVGGAFTGAKQGGHPGKFEIADGGTIFLDEIGEMPIDLQTRLLRVIEEGVVRRVGSSEEKPIDIRIIAATNKNLKEEVEKGNFRKDLYYRLNVLPLRLPPLKERAGDIPHLIEHFMKKKSHKLNKREVVIPEEYMNYLMEYEWPGNIRELENIVELIINTESLPSNIGSKSGFIHSGDEAMGDDITLDSMERLHIEKILKKYKGNITKTATVLGISRNTLYRKMEKYDINAQ</sequence>
<keyword evidence="1" id="KW-0547">Nucleotide-binding</keyword>
<dbReference type="Pfam" id="PF25601">
    <property type="entry name" value="AAA_lid_14"/>
    <property type="match status" value="1"/>
</dbReference>
<keyword evidence="4" id="KW-0238">DNA-binding</keyword>
<dbReference type="SUPFAM" id="SSF52540">
    <property type="entry name" value="P-loop containing nucleoside triphosphate hydrolases"/>
    <property type="match status" value="1"/>
</dbReference>
<dbReference type="InterPro" id="IPR025943">
    <property type="entry name" value="Sigma_54_int_dom_ATP-bd_2"/>
</dbReference>
<evidence type="ECO:0000313" key="8">
    <source>
        <dbReference type="EMBL" id="SHJ67712.1"/>
    </source>
</evidence>
<evidence type="ECO:0000256" key="2">
    <source>
        <dbReference type="ARBA" id="ARBA00022840"/>
    </source>
</evidence>
<dbReference type="SUPFAM" id="SSF46689">
    <property type="entry name" value="Homeodomain-like"/>
    <property type="match status" value="1"/>
</dbReference>
<keyword evidence="2" id="KW-0067">ATP-binding</keyword>
<dbReference type="PROSITE" id="PS50045">
    <property type="entry name" value="SIGMA54_INTERACT_4"/>
    <property type="match status" value="1"/>
</dbReference>
<organism evidence="8 9">
    <name type="scientific">Dethiosulfatibacter aminovorans DSM 17477</name>
    <dbReference type="NCBI Taxonomy" id="1121476"/>
    <lineage>
        <taxon>Bacteria</taxon>
        <taxon>Bacillati</taxon>
        <taxon>Bacillota</taxon>
        <taxon>Tissierellia</taxon>
        <taxon>Dethiosulfatibacter</taxon>
    </lineage>
</organism>
<dbReference type="PANTHER" id="PTHR32071:SF57">
    <property type="entry name" value="C4-DICARBOXYLATE TRANSPORT TRANSCRIPTIONAL REGULATORY PROTEIN DCTD"/>
    <property type="match status" value="1"/>
</dbReference>
<dbReference type="InterPro" id="IPR002078">
    <property type="entry name" value="Sigma_54_int"/>
</dbReference>
<keyword evidence="3" id="KW-0805">Transcription regulation</keyword>
<dbReference type="Gene3D" id="3.30.450.20">
    <property type="entry name" value="PAS domain"/>
    <property type="match status" value="1"/>
</dbReference>
<dbReference type="PANTHER" id="PTHR32071">
    <property type="entry name" value="TRANSCRIPTIONAL REGULATORY PROTEIN"/>
    <property type="match status" value="1"/>
</dbReference>
<protein>
    <submittedName>
        <fullName evidence="8">PAS domain S-box-containing protein</fullName>
    </submittedName>
</protein>
<feature type="domain" description="Sigma-54 factor interaction" evidence="6">
    <location>
        <begin position="329"/>
        <end position="559"/>
    </location>
</feature>
<keyword evidence="9" id="KW-1185">Reference proteome</keyword>
<dbReference type="SMART" id="SM00382">
    <property type="entry name" value="AAA"/>
    <property type="match status" value="1"/>
</dbReference>
<dbReference type="SUPFAM" id="SSF55781">
    <property type="entry name" value="GAF domain-like"/>
    <property type="match status" value="1"/>
</dbReference>
<dbReference type="PROSITE" id="PS00688">
    <property type="entry name" value="SIGMA54_INTERACT_3"/>
    <property type="match status" value="1"/>
</dbReference>
<dbReference type="InterPro" id="IPR003593">
    <property type="entry name" value="AAA+_ATPase"/>
</dbReference>
<dbReference type="InterPro" id="IPR025944">
    <property type="entry name" value="Sigma_54_int_dom_CS"/>
</dbReference>
<proteinExistence type="predicted"/>
<name>A0A1M6L958_9FIRM</name>
<dbReference type="AlphaFoldDB" id="A0A1M6L958"/>
<accession>A0A1M6L958</accession>
<dbReference type="InterPro" id="IPR003018">
    <property type="entry name" value="GAF"/>
</dbReference>
<dbReference type="NCBIfam" id="TIGR00229">
    <property type="entry name" value="sensory_box"/>
    <property type="match status" value="1"/>
</dbReference>
<dbReference type="InterPro" id="IPR002197">
    <property type="entry name" value="HTH_Fis"/>
</dbReference>
<reference evidence="8 9" key="1">
    <citation type="submission" date="2016-11" db="EMBL/GenBank/DDBJ databases">
        <authorList>
            <person name="Jaros S."/>
            <person name="Januszkiewicz K."/>
            <person name="Wedrychowicz H."/>
        </authorList>
    </citation>
    <scope>NUCLEOTIDE SEQUENCE [LARGE SCALE GENOMIC DNA]</scope>
    <source>
        <strain evidence="8 9">DSM 17477</strain>
    </source>
</reference>
<dbReference type="CDD" id="cd00009">
    <property type="entry name" value="AAA"/>
    <property type="match status" value="1"/>
</dbReference>
<dbReference type="PROSITE" id="PS00675">
    <property type="entry name" value="SIGMA54_INTERACT_1"/>
    <property type="match status" value="1"/>
</dbReference>
<dbReference type="EMBL" id="FQZL01000030">
    <property type="protein sequence ID" value="SHJ67712.1"/>
    <property type="molecule type" value="Genomic_DNA"/>
</dbReference>